<evidence type="ECO:0000256" key="1">
    <source>
        <dbReference type="SAM" id="Coils"/>
    </source>
</evidence>
<dbReference type="eggNOG" id="ENOG5030KWW">
    <property type="taxonomic scope" value="Bacteria"/>
</dbReference>
<dbReference type="KEGG" id="tvi:Thivi_1119"/>
<organism evidence="4 5">
    <name type="scientific">Thiocystis violascens (strain ATCC 17096 / DSM 198 / 6111)</name>
    <name type="common">Chromatium violascens</name>
    <dbReference type="NCBI Taxonomy" id="765911"/>
    <lineage>
        <taxon>Bacteria</taxon>
        <taxon>Pseudomonadati</taxon>
        <taxon>Pseudomonadota</taxon>
        <taxon>Gammaproteobacteria</taxon>
        <taxon>Chromatiales</taxon>
        <taxon>Chromatiaceae</taxon>
        <taxon>Thiocystis</taxon>
    </lineage>
</organism>
<name>I3Y831_THIV6</name>
<dbReference type="OrthoDB" id="5766574at2"/>
<evidence type="ECO:0000256" key="2">
    <source>
        <dbReference type="SAM" id="MobiDB-lite"/>
    </source>
</evidence>
<dbReference type="AlphaFoldDB" id="I3Y831"/>
<feature type="transmembrane region" description="Helical" evidence="3">
    <location>
        <begin position="6"/>
        <end position="27"/>
    </location>
</feature>
<feature type="compositionally biased region" description="Acidic residues" evidence="2">
    <location>
        <begin position="188"/>
        <end position="202"/>
    </location>
</feature>
<evidence type="ECO:0000313" key="4">
    <source>
        <dbReference type="EMBL" id="AFL73149.1"/>
    </source>
</evidence>
<evidence type="ECO:0000313" key="5">
    <source>
        <dbReference type="Proteomes" id="UP000006062"/>
    </source>
</evidence>
<sequence length="312" mass="34775">MSALELGSLILAVEFALVAWAILFLLLRRQRQRLESDHAHANTAVAQIETTDVSRRAALTSLFESSYRMPSDELAAKVDEYVAREQAFYKVMLSLYLERDGARLKDIPEELTKVLTPWANLKPHGMVPADDLDQLESEKAQLSAELDTTKHTLDELMNEYAAAFSRTPRASKLAEPSPPPQAPPPTEFSDDAWADSADEDTLFAETPSMTERSEPDIPPEEPDDPSEFEIAVNPLDPMEQEAARLKSSQLFGDDTPDDDSEEELARQELDGLAGLFSDQSPSESDDEEARAREELEGLADLFETPPSKPRRE</sequence>
<feature type="region of interest" description="Disordered" evidence="2">
    <location>
        <begin position="167"/>
        <end position="312"/>
    </location>
</feature>
<gene>
    <name evidence="4" type="ordered locus">Thivi_1119</name>
</gene>
<keyword evidence="1" id="KW-0175">Coiled coil</keyword>
<dbReference type="Proteomes" id="UP000006062">
    <property type="component" value="Chromosome"/>
</dbReference>
<feature type="compositionally biased region" description="Acidic residues" evidence="2">
    <location>
        <begin position="217"/>
        <end position="227"/>
    </location>
</feature>
<dbReference type="HOGENOM" id="CLU_891208_0_0_6"/>
<keyword evidence="3" id="KW-0812">Transmembrane</keyword>
<proteinExistence type="predicted"/>
<feature type="coiled-coil region" evidence="1">
    <location>
        <begin position="132"/>
        <end position="159"/>
    </location>
</feature>
<keyword evidence="5" id="KW-1185">Reference proteome</keyword>
<reference evidence="4 5" key="1">
    <citation type="submission" date="2012-06" db="EMBL/GenBank/DDBJ databases">
        <title>Complete sequence of Thiocystis violascens DSM 198.</title>
        <authorList>
            <consortium name="US DOE Joint Genome Institute"/>
            <person name="Lucas S."/>
            <person name="Han J."/>
            <person name="Lapidus A."/>
            <person name="Cheng J.-F."/>
            <person name="Goodwin L."/>
            <person name="Pitluck S."/>
            <person name="Peters L."/>
            <person name="Ovchinnikova G."/>
            <person name="Teshima H."/>
            <person name="Detter J.C."/>
            <person name="Han C."/>
            <person name="Tapia R."/>
            <person name="Land M."/>
            <person name="Hauser L."/>
            <person name="Kyrpides N."/>
            <person name="Ivanova N."/>
            <person name="Pagani I."/>
            <person name="Vogl K."/>
            <person name="Liu Z."/>
            <person name="Frigaard N.-U."/>
            <person name="Bryant D."/>
            <person name="Woyke T."/>
        </authorList>
    </citation>
    <scope>NUCLEOTIDE SEQUENCE [LARGE SCALE GENOMIC DNA]</scope>
    <source>
        <strain evidence="5">ATCC 17096 / DSM 198 / 6111</strain>
    </source>
</reference>
<feature type="compositionally biased region" description="Pro residues" evidence="2">
    <location>
        <begin position="176"/>
        <end position="186"/>
    </location>
</feature>
<dbReference type="STRING" id="765911.Thivi_1119"/>
<accession>I3Y831</accession>
<dbReference type="RefSeq" id="WP_014777633.1">
    <property type="nucleotide sequence ID" value="NC_018012.1"/>
</dbReference>
<evidence type="ECO:0000256" key="3">
    <source>
        <dbReference type="SAM" id="Phobius"/>
    </source>
</evidence>
<keyword evidence="3" id="KW-1133">Transmembrane helix</keyword>
<keyword evidence="3" id="KW-0472">Membrane</keyword>
<dbReference type="EMBL" id="CP003154">
    <property type="protein sequence ID" value="AFL73149.1"/>
    <property type="molecule type" value="Genomic_DNA"/>
</dbReference>
<protein>
    <submittedName>
        <fullName evidence="4">Uncharacterized protein</fullName>
    </submittedName>
</protein>